<name>A0A1M6G733_9FIRM</name>
<organism evidence="1 2">
    <name type="scientific">Anaerovibrio lipolyticus DSM 3074</name>
    <dbReference type="NCBI Taxonomy" id="1120997"/>
    <lineage>
        <taxon>Bacteria</taxon>
        <taxon>Bacillati</taxon>
        <taxon>Bacillota</taxon>
        <taxon>Negativicutes</taxon>
        <taxon>Selenomonadales</taxon>
        <taxon>Selenomonadaceae</taxon>
        <taxon>Anaerovibrio</taxon>
    </lineage>
</organism>
<sequence length="125" mass="14495">MAKTSGIATSGNSRRNGAGKQELVSNNCYQYVYDYDMVIRLIHNKALIISNRDNGSYNSCELLIDLENIEREYLTAEQRRIIKYKYEYMYTNQEVAEIMGCERKKIARELANIENTLQEALPNDI</sequence>
<accession>A0A1M6G733</accession>
<gene>
    <name evidence="1" type="ORF">SAMN02745671_02548</name>
</gene>
<dbReference type="SUPFAM" id="SSF88659">
    <property type="entry name" value="Sigma3 and sigma4 domains of RNA polymerase sigma factors"/>
    <property type="match status" value="1"/>
</dbReference>
<dbReference type="InterPro" id="IPR013324">
    <property type="entry name" value="RNA_pol_sigma_r3/r4-like"/>
</dbReference>
<protein>
    <recommendedName>
        <fullName evidence="3">Sigma-70, region 4</fullName>
    </recommendedName>
</protein>
<dbReference type="RefSeq" id="WP_080326277.1">
    <property type="nucleotide sequence ID" value="NZ_FQYW01000027.1"/>
</dbReference>
<dbReference type="AlphaFoldDB" id="A0A1M6G733"/>
<dbReference type="Proteomes" id="UP000191240">
    <property type="component" value="Unassembled WGS sequence"/>
</dbReference>
<evidence type="ECO:0000313" key="2">
    <source>
        <dbReference type="Proteomes" id="UP000191240"/>
    </source>
</evidence>
<dbReference type="EMBL" id="FQYW01000027">
    <property type="protein sequence ID" value="SHJ05791.1"/>
    <property type="molecule type" value="Genomic_DNA"/>
</dbReference>
<reference evidence="1 2" key="1">
    <citation type="submission" date="2016-11" db="EMBL/GenBank/DDBJ databases">
        <authorList>
            <person name="Jaros S."/>
            <person name="Januszkiewicz K."/>
            <person name="Wedrychowicz H."/>
        </authorList>
    </citation>
    <scope>NUCLEOTIDE SEQUENCE [LARGE SCALE GENOMIC DNA]</scope>
    <source>
        <strain evidence="1 2">DSM 3074</strain>
    </source>
</reference>
<proteinExistence type="predicted"/>
<dbReference type="InterPro" id="IPR036388">
    <property type="entry name" value="WH-like_DNA-bd_sf"/>
</dbReference>
<evidence type="ECO:0008006" key="3">
    <source>
        <dbReference type="Google" id="ProtNLM"/>
    </source>
</evidence>
<dbReference type="OrthoDB" id="58802at2"/>
<dbReference type="Gene3D" id="1.10.10.10">
    <property type="entry name" value="Winged helix-like DNA-binding domain superfamily/Winged helix DNA-binding domain"/>
    <property type="match status" value="1"/>
</dbReference>
<evidence type="ECO:0000313" key="1">
    <source>
        <dbReference type="EMBL" id="SHJ05791.1"/>
    </source>
</evidence>